<evidence type="ECO:0008006" key="4">
    <source>
        <dbReference type="Google" id="ProtNLM"/>
    </source>
</evidence>
<feature type="transmembrane region" description="Helical" evidence="1">
    <location>
        <begin position="33"/>
        <end position="53"/>
    </location>
</feature>
<evidence type="ECO:0000256" key="1">
    <source>
        <dbReference type="SAM" id="Phobius"/>
    </source>
</evidence>
<feature type="transmembrane region" description="Helical" evidence="1">
    <location>
        <begin position="195"/>
        <end position="213"/>
    </location>
</feature>
<feature type="transmembrane region" description="Helical" evidence="1">
    <location>
        <begin position="65"/>
        <end position="84"/>
    </location>
</feature>
<evidence type="ECO:0000313" key="3">
    <source>
        <dbReference type="Proteomes" id="UP000034539"/>
    </source>
</evidence>
<accession>A0A0G0Q1Q6</accession>
<feature type="transmembrane region" description="Helical" evidence="1">
    <location>
        <begin position="219"/>
        <end position="238"/>
    </location>
</feature>
<protein>
    <recommendedName>
        <fullName evidence="4">Glycosyltransferase RgtA/B/C/D-like domain-containing protein</fullName>
    </recommendedName>
</protein>
<feature type="transmembrane region" description="Helical" evidence="1">
    <location>
        <begin position="162"/>
        <end position="186"/>
    </location>
</feature>
<dbReference type="EMBL" id="LBXN01000003">
    <property type="protein sequence ID" value="KKR34304.1"/>
    <property type="molecule type" value="Genomic_DNA"/>
</dbReference>
<keyword evidence="1" id="KW-0812">Transmembrane</keyword>
<organism evidence="2 3">
    <name type="scientific">Candidatus Gottesmanbacteria bacterium GW2011_GWC2_39_8</name>
    <dbReference type="NCBI Taxonomy" id="1618450"/>
    <lineage>
        <taxon>Bacteria</taxon>
        <taxon>Candidatus Gottesmaniibacteriota</taxon>
    </lineage>
</organism>
<keyword evidence="1" id="KW-0472">Membrane</keyword>
<dbReference type="Proteomes" id="UP000034539">
    <property type="component" value="Unassembled WGS sequence"/>
</dbReference>
<evidence type="ECO:0000313" key="2">
    <source>
        <dbReference type="EMBL" id="KKR34304.1"/>
    </source>
</evidence>
<dbReference type="AlphaFoldDB" id="A0A0G0Q1Q6"/>
<comment type="caution">
    <text evidence="2">The sequence shown here is derived from an EMBL/GenBank/DDBJ whole genome shotgun (WGS) entry which is preliminary data.</text>
</comment>
<proteinExistence type="predicted"/>
<reference evidence="2 3" key="1">
    <citation type="journal article" date="2015" name="Nature">
        <title>rRNA introns, odd ribosomes, and small enigmatic genomes across a large radiation of phyla.</title>
        <authorList>
            <person name="Brown C.T."/>
            <person name="Hug L.A."/>
            <person name="Thomas B.C."/>
            <person name="Sharon I."/>
            <person name="Castelle C.J."/>
            <person name="Singh A."/>
            <person name="Wilkins M.J."/>
            <person name="Williams K.H."/>
            <person name="Banfield J.F."/>
        </authorList>
    </citation>
    <scope>NUCLEOTIDE SEQUENCE [LARGE SCALE GENOMIC DNA]</scope>
</reference>
<name>A0A0G0Q1Q6_9BACT</name>
<keyword evidence="1" id="KW-1133">Transmembrane helix</keyword>
<feature type="transmembrane region" description="Helical" evidence="1">
    <location>
        <begin position="296"/>
        <end position="315"/>
    </location>
</feature>
<sequence>MLFLMTGVLFFLKFLRGRILYLYVSVPAFVLSVYAYHSLRIFTPLIVLFLVISFVRKIYPLGNKLILPLLFGFILVLPLALSFVKNPDVILGRAKYISIFYDREVPLSIWKKETEDASSSSIILTNFLHNKPYNYLLEVSRNYLSHFDGRFLFLSGDTKTPFQIPGMGILYLLDLPLILAGVYFIIRKKETNSRLLIFWLLISPIPAALTFLVPSSNRILNVLPVLVIFTGYGLIQLLKKTKLTAILFSFAFALSLAYFMHQYFIVLPLNHSGWWHYGTKQLVTALNKPEYSGKNVIVSNSLGVPYIFFLFYNSYDPSLYQKEGKYNGTIDKLGFVHVDSFDRYEFPREFNWEEVKNNPLPGTIYVVGPDESKEETNQNETIYYPDGKIAYKIFITPVRKNLFK</sequence>
<feature type="transmembrane region" description="Helical" evidence="1">
    <location>
        <begin position="245"/>
        <end position="265"/>
    </location>
</feature>
<gene>
    <name evidence="2" type="ORF">UT63_C0003G0020</name>
</gene>